<evidence type="ECO:0000256" key="1">
    <source>
        <dbReference type="SAM" id="MobiDB-lite"/>
    </source>
</evidence>
<gene>
    <name evidence="2" type="ORF">OG929_44470</name>
</gene>
<protein>
    <submittedName>
        <fullName evidence="2">Uncharacterized protein</fullName>
    </submittedName>
</protein>
<feature type="compositionally biased region" description="Low complexity" evidence="1">
    <location>
        <begin position="17"/>
        <end position="26"/>
    </location>
</feature>
<name>A0ABZ1X9Q0_9ACTN</name>
<organism evidence="2 3">
    <name type="scientific">Streptomyces pseudovenezuelae</name>
    <dbReference type="NCBI Taxonomy" id="67350"/>
    <lineage>
        <taxon>Bacteria</taxon>
        <taxon>Bacillati</taxon>
        <taxon>Actinomycetota</taxon>
        <taxon>Actinomycetes</taxon>
        <taxon>Kitasatosporales</taxon>
        <taxon>Streptomycetaceae</taxon>
        <taxon>Streptomyces</taxon>
        <taxon>Streptomyces aurantiacus group</taxon>
    </lineage>
</organism>
<feature type="region of interest" description="Disordered" evidence="1">
    <location>
        <begin position="1"/>
        <end position="54"/>
    </location>
</feature>
<keyword evidence="3" id="KW-1185">Reference proteome</keyword>
<proteinExistence type="predicted"/>
<evidence type="ECO:0000313" key="2">
    <source>
        <dbReference type="EMBL" id="WUT48895.1"/>
    </source>
</evidence>
<dbReference type="RefSeq" id="WP_329272503.1">
    <property type="nucleotide sequence ID" value="NZ_CP109011.1"/>
</dbReference>
<accession>A0ABZ1X9Q0</accession>
<evidence type="ECO:0000313" key="3">
    <source>
        <dbReference type="Proteomes" id="UP001432168"/>
    </source>
</evidence>
<dbReference type="EMBL" id="CP109011">
    <property type="protein sequence ID" value="WUT48895.1"/>
    <property type="molecule type" value="Genomic_DNA"/>
</dbReference>
<dbReference type="Proteomes" id="UP001432168">
    <property type="component" value="Chromosome"/>
</dbReference>
<reference evidence="2" key="1">
    <citation type="submission" date="2022-10" db="EMBL/GenBank/DDBJ databases">
        <title>The complete genomes of actinobacterial strains from the NBC collection.</title>
        <authorList>
            <person name="Joergensen T.S."/>
            <person name="Alvarez Arevalo M."/>
            <person name="Sterndorff E.B."/>
            <person name="Faurdal D."/>
            <person name="Vuksanovic O."/>
            <person name="Mourched A.-S."/>
            <person name="Charusanti P."/>
            <person name="Shaw S."/>
            <person name="Blin K."/>
            <person name="Weber T."/>
        </authorList>
    </citation>
    <scope>NUCLEOTIDE SEQUENCE</scope>
    <source>
        <strain evidence="2">NBC_00686</strain>
    </source>
</reference>
<sequence length="79" mass="8162">MLSTRAGVPGDEPGDVTTPPHVTAAEPTPPAPPRGLNSPPDLTRGYRPLSPDGVARRAPEMFSVYAGGLDAPPQGEAFE</sequence>